<dbReference type="EMBL" id="JAXQNO010000007">
    <property type="protein sequence ID" value="KAK4794308.1"/>
    <property type="molecule type" value="Genomic_DNA"/>
</dbReference>
<proteinExistence type="predicted"/>
<accession>A0AAN7LRX6</accession>
<organism evidence="1 2">
    <name type="scientific">Trapa natans</name>
    <name type="common">Water chestnut</name>
    <dbReference type="NCBI Taxonomy" id="22666"/>
    <lineage>
        <taxon>Eukaryota</taxon>
        <taxon>Viridiplantae</taxon>
        <taxon>Streptophyta</taxon>
        <taxon>Embryophyta</taxon>
        <taxon>Tracheophyta</taxon>
        <taxon>Spermatophyta</taxon>
        <taxon>Magnoliopsida</taxon>
        <taxon>eudicotyledons</taxon>
        <taxon>Gunneridae</taxon>
        <taxon>Pentapetalae</taxon>
        <taxon>rosids</taxon>
        <taxon>malvids</taxon>
        <taxon>Myrtales</taxon>
        <taxon>Lythraceae</taxon>
        <taxon>Trapa</taxon>
    </lineage>
</organism>
<dbReference type="AlphaFoldDB" id="A0AAN7LRX6"/>
<name>A0AAN7LRX6_TRANT</name>
<reference evidence="1 2" key="1">
    <citation type="journal article" date="2023" name="Hortic Res">
        <title>Pangenome of water caltrop reveals structural variations and asymmetric subgenome divergence after allopolyploidization.</title>
        <authorList>
            <person name="Zhang X."/>
            <person name="Chen Y."/>
            <person name="Wang L."/>
            <person name="Yuan Y."/>
            <person name="Fang M."/>
            <person name="Shi L."/>
            <person name="Lu R."/>
            <person name="Comes H.P."/>
            <person name="Ma Y."/>
            <person name="Chen Y."/>
            <person name="Huang G."/>
            <person name="Zhou Y."/>
            <person name="Zheng Z."/>
            <person name="Qiu Y."/>
        </authorList>
    </citation>
    <scope>NUCLEOTIDE SEQUENCE [LARGE SCALE GENOMIC DNA]</scope>
    <source>
        <strain evidence="1">F231</strain>
    </source>
</reference>
<protein>
    <submittedName>
        <fullName evidence="1">Uncharacterized protein</fullName>
    </submittedName>
</protein>
<comment type="caution">
    <text evidence="1">The sequence shown here is derived from an EMBL/GenBank/DDBJ whole genome shotgun (WGS) entry which is preliminary data.</text>
</comment>
<evidence type="ECO:0000313" key="1">
    <source>
        <dbReference type="EMBL" id="KAK4794308.1"/>
    </source>
</evidence>
<dbReference type="Proteomes" id="UP001346149">
    <property type="component" value="Unassembled WGS sequence"/>
</dbReference>
<gene>
    <name evidence="1" type="ORF">SAY86_012302</name>
</gene>
<evidence type="ECO:0000313" key="2">
    <source>
        <dbReference type="Proteomes" id="UP001346149"/>
    </source>
</evidence>
<keyword evidence="2" id="KW-1185">Reference proteome</keyword>
<sequence length="75" mass="8370">MRNATPSDGLHQLQGQNLVRLPDFRQQFLPVLAANRCPKSETVVSKVTVSVRLDRDLVVVHRYEDSLGGFHGVSL</sequence>